<evidence type="ECO:0000256" key="1">
    <source>
        <dbReference type="ARBA" id="ARBA00022490"/>
    </source>
</evidence>
<dbReference type="SMART" id="SM00732">
    <property type="entry name" value="YqgFc"/>
    <property type="match status" value="1"/>
</dbReference>
<evidence type="ECO:0000256" key="4">
    <source>
        <dbReference type="ARBA" id="ARBA00022801"/>
    </source>
</evidence>
<dbReference type="Gene3D" id="3.30.420.140">
    <property type="entry name" value="YqgF/RNase H-like domain"/>
    <property type="match status" value="1"/>
</dbReference>
<dbReference type="Proteomes" id="UP000077623">
    <property type="component" value="Unassembled WGS sequence"/>
</dbReference>
<dbReference type="InterPro" id="IPR012337">
    <property type="entry name" value="RNaseH-like_sf"/>
</dbReference>
<dbReference type="InterPro" id="IPR006641">
    <property type="entry name" value="YqgF/RNaseH-like_dom"/>
</dbReference>
<keyword evidence="3" id="KW-0540">Nuclease</keyword>
<sequence length="140" mass="15995">MRVLALDIGSKKTGIALSSLNQEIIFPLNKLVLKEFKGNLFFEMLKKQLNRVWEEIDTVVIGKVNQDNAIADLIDQVTRLLKAWTNWEVILISETNSTVDSRALLNRAGYRGKKKANKVDSYAALLFLFDFFKTEVLVNF</sequence>
<dbReference type="GO" id="GO:0004518">
    <property type="term" value="F:nuclease activity"/>
    <property type="evidence" value="ECO:0007669"/>
    <property type="project" value="UniProtKB-KW"/>
</dbReference>
<dbReference type="InterPro" id="IPR037027">
    <property type="entry name" value="YqgF/RNaseH-like_dom_sf"/>
</dbReference>
<dbReference type="GO" id="GO:0016787">
    <property type="term" value="F:hydrolase activity"/>
    <property type="evidence" value="ECO:0007669"/>
    <property type="project" value="UniProtKB-KW"/>
</dbReference>
<keyword evidence="1" id="KW-0963">Cytoplasm</keyword>
<organism evidence="6 7">
    <name type="scientific">Candidatus Mycoplasma haematobovis</name>
    <dbReference type="NCBI Taxonomy" id="432608"/>
    <lineage>
        <taxon>Bacteria</taxon>
        <taxon>Bacillati</taxon>
        <taxon>Mycoplasmatota</taxon>
        <taxon>Mollicutes</taxon>
        <taxon>Mycoplasmataceae</taxon>
        <taxon>Mycoplasma</taxon>
    </lineage>
</organism>
<accession>A0A1A9QEH7</accession>
<dbReference type="EMBL" id="LWUJ01000011">
    <property type="protein sequence ID" value="OAL10356.1"/>
    <property type="molecule type" value="Genomic_DNA"/>
</dbReference>
<dbReference type="InterPro" id="IPR005227">
    <property type="entry name" value="YqgF"/>
</dbReference>
<keyword evidence="4" id="KW-0378">Hydrolase</keyword>
<evidence type="ECO:0000259" key="5">
    <source>
        <dbReference type="SMART" id="SM00732"/>
    </source>
</evidence>
<name>A0A1A9QEH7_9MOLU</name>
<dbReference type="Pfam" id="PF03652">
    <property type="entry name" value="RuvX"/>
    <property type="match status" value="1"/>
</dbReference>
<dbReference type="GO" id="GO:0000967">
    <property type="term" value="P:rRNA 5'-end processing"/>
    <property type="evidence" value="ECO:0007669"/>
    <property type="project" value="TreeGrafter"/>
</dbReference>
<dbReference type="RefSeq" id="WP_187150198.1">
    <property type="nucleotide sequence ID" value="NZ_LWUJ01000011.1"/>
</dbReference>
<keyword evidence="2" id="KW-0690">Ribosome biogenesis</keyword>
<dbReference type="STRING" id="432608.A6V39_02875"/>
<evidence type="ECO:0000256" key="3">
    <source>
        <dbReference type="ARBA" id="ARBA00022722"/>
    </source>
</evidence>
<evidence type="ECO:0000313" key="7">
    <source>
        <dbReference type="Proteomes" id="UP000077623"/>
    </source>
</evidence>
<feature type="domain" description="YqgF/RNase H-like" evidence="5">
    <location>
        <begin position="1"/>
        <end position="101"/>
    </location>
</feature>
<keyword evidence="7" id="KW-1185">Reference proteome</keyword>
<evidence type="ECO:0000256" key="2">
    <source>
        <dbReference type="ARBA" id="ARBA00022517"/>
    </source>
</evidence>
<dbReference type="SUPFAM" id="SSF53098">
    <property type="entry name" value="Ribonuclease H-like"/>
    <property type="match status" value="1"/>
</dbReference>
<reference evidence="7" key="1">
    <citation type="submission" date="2016-04" db="EMBL/GenBank/DDBJ databases">
        <authorList>
            <person name="Quiroz-Castaneda R.E."/>
            <person name="Martinez-Ocampo F."/>
        </authorList>
    </citation>
    <scope>NUCLEOTIDE SEQUENCE [LARGE SCALE GENOMIC DNA]</scope>
    <source>
        <strain evidence="7">INIFAP01</strain>
    </source>
</reference>
<dbReference type="PANTHER" id="PTHR33317:SF4">
    <property type="entry name" value="POLYNUCLEOTIDYL TRANSFERASE, RIBONUCLEASE H-LIKE SUPERFAMILY PROTEIN"/>
    <property type="match status" value="1"/>
</dbReference>
<evidence type="ECO:0000313" key="6">
    <source>
        <dbReference type="EMBL" id="OAL10356.1"/>
    </source>
</evidence>
<dbReference type="PANTHER" id="PTHR33317">
    <property type="entry name" value="POLYNUCLEOTIDYL TRANSFERASE, RIBONUCLEASE H-LIKE SUPERFAMILY PROTEIN"/>
    <property type="match status" value="1"/>
</dbReference>
<dbReference type="AlphaFoldDB" id="A0A1A9QEH7"/>
<comment type="caution">
    <text evidence="6">The sequence shown here is derived from an EMBL/GenBank/DDBJ whole genome shotgun (WGS) entry which is preliminary data.</text>
</comment>
<protein>
    <submittedName>
        <fullName evidence="6">Holliday junction resolvase</fullName>
    </submittedName>
</protein>
<proteinExistence type="predicted"/>
<gene>
    <name evidence="6" type="ORF">A6V39_02875</name>
</gene>
<dbReference type="GO" id="GO:0005829">
    <property type="term" value="C:cytosol"/>
    <property type="evidence" value="ECO:0007669"/>
    <property type="project" value="TreeGrafter"/>
</dbReference>